<proteinExistence type="inferred from homology"/>
<evidence type="ECO:0000256" key="1">
    <source>
        <dbReference type="ARBA" id="ARBA00001974"/>
    </source>
</evidence>
<comment type="caution">
    <text evidence="11">The sequence shown here is derived from an EMBL/GenBank/DDBJ whole genome shotgun (WGS) entry which is preliminary data.</text>
</comment>
<evidence type="ECO:0000256" key="9">
    <source>
        <dbReference type="ARBA" id="ARBA00048305"/>
    </source>
</evidence>
<dbReference type="GO" id="GO:0008734">
    <property type="term" value="F:L-aspartate oxidase activity"/>
    <property type="evidence" value="ECO:0007669"/>
    <property type="project" value="UniProtKB-EC"/>
</dbReference>
<comment type="cofactor">
    <cofactor evidence="1">
        <name>FAD</name>
        <dbReference type="ChEBI" id="CHEBI:57692"/>
    </cofactor>
</comment>
<dbReference type="PANTHER" id="PTHR42716:SF2">
    <property type="entry name" value="L-ASPARTATE OXIDASE, CHLOROPLASTIC"/>
    <property type="match status" value="1"/>
</dbReference>
<dbReference type="GO" id="GO:0034628">
    <property type="term" value="P:'de novo' NAD+ biosynthetic process from L-aspartate"/>
    <property type="evidence" value="ECO:0007669"/>
    <property type="project" value="TreeGrafter"/>
</dbReference>
<sequence>MSQEFKKRFPSIYAMVRRFRIDPVSDLIPVRPAAHYSMGGIRTDTDGRTDVENLFACGEVACSGVHGANRLGSNSLLECLVFGNRAGKSAAENK</sequence>
<evidence type="ECO:0000256" key="8">
    <source>
        <dbReference type="ARBA" id="ARBA00023002"/>
    </source>
</evidence>
<keyword evidence="5" id="KW-0285">Flavoprotein</keyword>
<reference evidence="11 12" key="1">
    <citation type="submission" date="2017-09" db="EMBL/GenBank/DDBJ databases">
        <title>Depth-based differentiation of microbial function through sediment-hosted aquifers and enrichment of novel symbionts in the deep terrestrial subsurface.</title>
        <authorList>
            <person name="Probst A.J."/>
            <person name="Ladd B."/>
            <person name="Jarett J.K."/>
            <person name="Geller-Mcgrath D.E."/>
            <person name="Sieber C.M."/>
            <person name="Emerson J.B."/>
            <person name="Anantharaman K."/>
            <person name="Thomas B.C."/>
            <person name="Malmstrom R."/>
            <person name="Stieglmeier M."/>
            <person name="Klingl A."/>
            <person name="Woyke T."/>
            <person name="Ryan C.M."/>
            <person name="Banfield J.F."/>
        </authorList>
    </citation>
    <scope>NUCLEOTIDE SEQUENCE [LARGE SCALE GENOMIC DNA]</scope>
    <source>
        <strain evidence="11">CG23_combo_of_CG06-09_8_20_14_all_48_7</strain>
    </source>
</reference>
<dbReference type="Gene3D" id="3.90.700.10">
    <property type="entry name" value="Succinate dehydrogenase/fumarate reductase flavoprotein, catalytic domain"/>
    <property type="match status" value="1"/>
</dbReference>
<dbReference type="PANTHER" id="PTHR42716">
    <property type="entry name" value="L-ASPARTATE OXIDASE"/>
    <property type="match status" value="1"/>
</dbReference>
<dbReference type="Gene3D" id="3.50.50.60">
    <property type="entry name" value="FAD/NAD(P)-binding domain"/>
    <property type="match status" value="1"/>
</dbReference>
<dbReference type="InterPro" id="IPR005288">
    <property type="entry name" value="NadB"/>
</dbReference>
<evidence type="ECO:0000256" key="4">
    <source>
        <dbReference type="ARBA" id="ARBA00012173"/>
    </source>
</evidence>
<keyword evidence="7" id="KW-0274">FAD</keyword>
<evidence type="ECO:0000256" key="6">
    <source>
        <dbReference type="ARBA" id="ARBA00022642"/>
    </source>
</evidence>
<name>A0A2G9YAQ3_9BACT</name>
<evidence type="ECO:0000256" key="3">
    <source>
        <dbReference type="ARBA" id="ARBA00008562"/>
    </source>
</evidence>
<evidence type="ECO:0000256" key="7">
    <source>
        <dbReference type="ARBA" id="ARBA00022827"/>
    </source>
</evidence>
<comment type="catalytic activity">
    <reaction evidence="9">
        <text>L-aspartate + O2 = iminosuccinate + H2O2</text>
        <dbReference type="Rhea" id="RHEA:25876"/>
        <dbReference type="ChEBI" id="CHEBI:15379"/>
        <dbReference type="ChEBI" id="CHEBI:16240"/>
        <dbReference type="ChEBI" id="CHEBI:29991"/>
        <dbReference type="ChEBI" id="CHEBI:77875"/>
        <dbReference type="EC" id="1.4.3.16"/>
    </reaction>
    <physiologicalReaction direction="left-to-right" evidence="9">
        <dbReference type="Rhea" id="RHEA:25877"/>
    </physiologicalReaction>
</comment>
<protein>
    <recommendedName>
        <fullName evidence="4">L-aspartate oxidase</fullName>
        <ecNumber evidence="4">1.4.3.16</ecNumber>
    </recommendedName>
</protein>
<accession>A0A2G9YAQ3</accession>
<feature type="non-terminal residue" evidence="11">
    <location>
        <position position="94"/>
    </location>
</feature>
<comment type="similarity">
    <text evidence="3">Belongs to the FAD-dependent oxidoreductase 2 family. NadB subfamily.</text>
</comment>
<feature type="domain" description="FAD-dependent oxidoreductase 2 FAD-binding" evidence="10">
    <location>
        <begin position="2"/>
        <end position="76"/>
    </location>
</feature>
<dbReference type="EMBL" id="PCRF01000159">
    <property type="protein sequence ID" value="PIP16272.1"/>
    <property type="molecule type" value="Genomic_DNA"/>
</dbReference>
<dbReference type="InterPro" id="IPR003953">
    <property type="entry name" value="FAD-dep_OxRdtase_2_FAD-bd"/>
</dbReference>
<organism evidence="11 12">
    <name type="scientific">bacterium (Candidatus Ratteibacteria) CG23_combo_of_CG06-09_8_20_14_all_48_7</name>
    <dbReference type="NCBI Taxonomy" id="2014292"/>
    <lineage>
        <taxon>Bacteria</taxon>
        <taxon>Candidatus Ratteibacteria</taxon>
    </lineage>
</organism>
<evidence type="ECO:0000313" key="12">
    <source>
        <dbReference type="Proteomes" id="UP000230392"/>
    </source>
</evidence>
<keyword evidence="6" id="KW-0662">Pyridine nucleotide biosynthesis</keyword>
<dbReference type="InterPro" id="IPR036188">
    <property type="entry name" value="FAD/NAD-bd_sf"/>
</dbReference>
<comment type="pathway">
    <text evidence="2">Cofactor biosynthesis; NAD(+) biosynthesis; iminoaspartate from L-aspartate (oxidase route): step 1/1.</text>
</comment>
<evidence type="ECO:0000313" key="11">
    <source>
        <dbReference type="EMBL" id="PIP16272.1"/>
    </source>
</evidence>
<evidence type="ECO:0000259" key="10">
    <source>
        <dbReference type="Pfam" id="PF00890"/>
    </source>
</evidence>
<keyword evidence="8" id="KW-0560">Oxidoreductase</keyword>
<dbReference type="AlphaFoldDB" id="A0A2G9YAQ3"/>
<dbReference type="SUPFAM" id="SSF51905">
    <property type="entry name" value="FAD/NAD(P)-binding domain"/>
    <property type="match status" value="1"/>
</dbReference>
<evidence type="ECO:0000256" key="5">
    <source>
        <dbReference type="ARBA" id="ARBA00022630"/>
    </source>
</evidence>
<evidence type="ECO:0000256" key="2">
    <source>
        <dbReference type="ARBA" id="ARBA00004950"/>
    </source>
</evidence>
<gene>
    <name evidence="11" type="ORF">COX46_03265</name>
</gene>
<dbReference type="EC" id="1.4.3.16" evidence="4"/>
<dbReference type="UniPathway" id="UPA00253">
    <property type="reaction ID" value="UER00326"/>
</dbReference>
<dbReference type="Proteomes" id="UP000230392">
    <property type="component" value="Unassembled WGS sequence"/>
</dbReference>
<dbReference type="InterPro" id="IPR027477">
    <property type="entry name" value="Succ_DH/fumarate_Rdtase_cat_sf"/>
</dbReference>
<dbReference type="Pfam" id="PF00890">
    <property type="entry name" value="FAD_binding_2"/>
    <property type="match status" value="1"/>
</dbReference>